<name>A0A506U412_9HYPH</name>
<accession>A0A506U412</accession>
<feature type="transmembrane region" description="Helical" evidence="1">
    <location>
        <begin position="53"/>
        <end position="78"/>
    </location>
</feature>
<keyword evidence="1" id="KW-0472">Membrane</keyword>
<comment type="caution">
    <text evidence="2">The sequence shown here is derived from an EMBL/GenBank/DDBJ whole genome shotgun (WGS) entry which is preliminary data.</text>
</comment>
<keyword evidence="1" id="KW-1133">Transmembrane helix</keyword>
<evidence type="ECO:0000313" key="3">
    <source>
        <dbReference type="Proteomes" id="UP000320314"/>
    </source>
</evidence>
<dbReference type="AlphaFoldDB" id="A0A506U412"/>
<dbReference type="EMBL" id="VHLH01000019">
    <property type="protein sequence ID" value="TPW27774.1"/>
    <property type="molecule type" value="Genomic_DNA"/>
</dbReference>
<reference evidence="2 3" key="1">
    <citation type="submission" date="2019-06" db="EMBL/GenBank/DDBJ databases">
        <authorList>
            <person name="Li M."/>
        </authorList>
    </citation>
    <scope>NUCLEOTIDE SEQUENCE [LARGE SCALE GENOMIC DNA]</scope>
    <source>
        <strain evidence="2 3">BGMRC6574</strain>
    </source>
</reference>
<keyword evidence="3" id="KW-1185">Reference proteome</keyword>
<sequence length="160" mass="16695">MGNFILLLFRLVGVAVAFAFACLVAALVQVALYGAMAPDQFASLSRHGIDFRLIVGIAGLASVFAHAAFVPAMALIVIGEIARLRGLFTYLLGGVLLAAIVLALGVENHVGLSLLPRAVAADLVCGLAAGLVYWALVGHRAGSWLPSQKGRRDTAIETDE</sequence>
<protein>
    <submittedName>
        <fullName evidence="2">Uncharacterized protein</fullName>
    </submittedName>
</protein>
<feature type="transmembrane region" description="Helical" evidence="1">
    <location>
        <begin position="118"/>
        <end position="137"/>
    </location>
</feature>
<feature type="transmembrane region" description="Helical" evidence="1">
    <location>
        <begin position="7"/>
        <end position="33"/>
    </location>
</feature>
<dbReference type="Proteomes" id="UP000320314">
    <property type="component" value="Unassembled WGS sequence"/>
</dbReference>
<proteinExistence type="predicted"/>
<evidence type="ECO:0000256" key="1">
    <source>
        <dbReference type="SAM" id="Phobius"/>
    </source>
</evidence>
<dbReference type="OrthoDB" id="7906671at2"/>
<keyword evidence="1" id="KW-0812">Transmembrane</keyword>
<feature type="transmembrane region" description="Helical" evidence="1">
    <location>
        <begin position="87"/>
        <end position="106"/>
    </location>
</feature>
<evidence type="ECO:0000313" key="2">
    <source>
        <dbReference type="EMBL" id="TPW27774.1"/>
    </source>
</evidence>
<organism evidence="2 3">
    <name type="scientific">Pararhizobium mangrovi</name>
    <dbReference type="NCBI Taxonomy" id="2590452"/>
    <lineage>
        <taxon>Bacteria</taxon>
        <taxon>Pseudomonadati</taxon>
        <taxon>Pseudomonadota</taxon>
        <taxon>Alphaproteobacteria</taxon>
        <taxon>Hyphomicrobiales</taxon>
        <taxon>Rhizobiaceae</taxon>
        <taxon>Rhizobium/Agrobacterium group</taxon>
        <taxon>Pararhizobium</taxon>
    </lineage>
</organism>
<gene>
    <name evidence="2" type="ORF">FJU11_11100</name>
</gene>
<dbReference type="RefSeq" id="WP_141167120.1">
    <property type="nucleotide sequence ID" value="NZ_VHLH01000019.1"/>
</dbReference>